<evidence type="ECO:0000256" key="1">
    <source>
        <dbReference type="SAM" id="MobiDB-lite"/>
    </source>
</evidence>
<protein>
    <submittedName>
        <fullName evidence="2">Uncharacterized protein</fullName>
    </submittedName>
</protein>
<proteinExistence type="predicted"/>
<feature type="non-terminal residue" evidence="2">
    <location>
        <position position="1"/>
    </location>
</feature>
<feature type="region of interest" description="Disordered" evidence="1">
    <location>
        <begin position="1"/>
        <end position="54"/>
    </location>
</feature>
<keyword evidence="3" id="KW-1185">Reference proteome</keyword>
<dbReference type="Proteomes" id="UP000837857">
    <property type="component" value="Chromosome 15"/>
</dbReference>
<accession>A0ABN8I1E5</accession>
<feature type="compositionally biased region" description="Polar residues" evidence="1">
    <location>
        <begin position="15"/>
        <end position="30"/>
    </location>
</feature>
<name>A0ABN8I1E5_9NEOP</name>
<evidence type="ECO:0000313" key="3">
    <source>
        <dbReference type="Proteomes" id="UP000837857"/>
    </source>
</evidence>
<sequence>MDRRSLEGPEPINSGIKQSTETMPDFNVNNRGDKKRIAERKVNIGPPPDTRSTLRGFHRTRHLSVDGIWAGRWRDGCCRKLSRRRKSAPSIAHLARQRPRDKALTRCAILMGDKARNGPSSPSVDGVT</sequence>
<feature type="compositionally biased region" description="Basic and acidic residues" evidence="1">
    <location>
        <begin position="31"/>
        <end position="42"/>
    </location>
</feature>
<evidence type="ECO:0000313" key="2">
    <source>
        <dbReference type="EMBL" id="CAH2043003.1"/>
    </source>
</evidence>
<gene>
    <name evidence="2" type="ORF">IPOD504_LOCUS4102</name>
</gene>
<organism evidence="2 3">
    <name type="scientific">Iphiclides podalirius</name>
    <name type="common">scarce swallowtail</name>
    <dbReference type="NCBI Taxonomy" id="110791"/>
    <lineage>
        <taxon>Eukaryota</taxon>
        <taxon>Metazoa</taxon>
        <taxon>Ecdysozoa</taxon>
        <taxon>Arthropoda</taxon>
        <taxon>Hexapoda</taxon>
        <taxon>Insecta</taxon>
        <taxon>Pterygota</taxon>
        <taxon>Neoptera</taxon>
        <taxon>Endopterygota</taxon>
        <taxon>Lepidoptera</taxon>
        <taxon>Glossata</taxon>
        <taxon>Ditrysia</taxon>
        <taxon>Papilionoidea</taxon>
        <taxon>Papilionidae</taxon>
        <taxon>Papilioninae</taxon>
        <taxon>Iphiclides</taxon>
    </lineage>
</organism>
<reference evidence="2" key="1">
    <citation type="submission" date="2022-03" db="EMBL/GenBank/DDBJ databases">
        <authorList>
            <person name="Martin H S."/>
        </authorList>
    </citation>
    <scope>NUCLEOTIDE SEQUENCE</scope>
</reference>
<dbReference type="EMBL" id="OW152827">
    <property type="protein sequence ID" value="CAH2043003.1"/>
    <property type="molecule type" value="Genomic_DNA"/>
</dbReference>